<proteinExistence type="predicted"/>
<dbReference type="RefSeq" id="WP_181754755.1">
    <property type="nucleotide sequence ID" value="NZ_JACEOG010000001.1"/>
</dbReference>
<keyword evidence="2" id="KW-1185">Reference proteome</keyword>
<name>A0A838XHM3_9ACTN</name>
<dbReference type="EMBL" id="JACEOG010000001">
    <property type="protein sequence ID" value="MBA4608136.1"/>
    <property type="molecule type" value="Genomic_DNA"/>
</dbReference>
<comment type="caution">
    <text evidence="1">The sequence shown here is derived from an EMBL/GenBank/DDBJ whole genome shotgun (WGS) entry which is preliminary data.</text>
</comment>
<protein>
    <submittedName>
        <fullName evidence="1">Uncharacterized protein</fullName>
    </submittedName>
</protein>
<dbReference type="Proteomes" id="UP000550354">
    <property type="component" value="Unassembled WGS sequence"/>
</dbReference>
<organism evidence="1 2">
    <name type="scientific">Aeromicrobium phoceense</name>
    <dbReference type="NCBI Taxonomy" id="2754045"/>
    <lineage>
        <taxon>Bacteria</taxon>
        <taxon>Bacillati</taxon>
        <taxon>Actinomycetota</taxon>
        <taxon>Actinomycetes</taxon>
        <taxon>Propionibacteriales</taxon>
        <taxon>Nocardioidaceae</taxon>
        <taxon>Aeromicrobium</taxon>
    </lineage>
</organism>
<reference evidence="1 2" key="1">
    <citation type="submission" date="2020-07" db="EMBL/GenBank/DDBJ databases">
        <title>Draft genome and description of Aeromicrobium phoceense strain Marseille-Q0843 isolated from healthy skin swab.</title>
        <authorList>
            <person name="Boxberger M."/>
            <person name="La Scola B."/>
        </authorList>
    </citation>
    <scope>NUCLEOTIDE SEQUENCE [LARGE SCALE GENOMIC DNA]</scope>
    <source>
        <strain evidence="1 2">Marseille-Q0843</strain>
    </source>
</reference>
<evidence type="ECO:0000313" key="2">
    <source>
        <dbReference type="Proteomes" id="UP000550354"/>
    </source>
</evidence>
<dbReference type="AlphaFoldDB" id="A0A838XHM3"/>
<evidence type="ECO:0000313" key="1">
    <source>
        <dbReference type="EMBL" id="MBA4608136.1"/>
    </source>
</evidence>
<sequence>MADPSRLVPIAGIDRLLGGSRIRQSFSPLDLPPLELLGDALVRLAAHGPHTRAGFVKADDEHWRYVGAGIAERLPEIFRVVPEGTAESAQDWLAAHLVEDLPLQFAVKGDELASAFDHVLLDAPLASSMPTIIVTMAGGAPVPSLFDTVTERPVTRALWNTFGRHPGTLLTLLRSRGAAPEVAALPAGAVEREDDRVPLVDPGHLTHRLHRSCDVEQMAGVREWGAAHGLGISPTMMLLAAAATQQAGIPIEPQGDLVVDLRRYLPKGVTTGGNFITGVSVPVWGEGFEPPMVGERLSTMLDSGRPLAAVAARLLRARRRPPTAPTEADTVPRPVRARTSVSNPGVLRIYEALPWKVPPAERRVVHGTDGIAPNAIGWISSTDAGQFRVSVSFRADVFDPALVDRAATLMFTDPVGVLDAMV</sequence>
<accession>A0A838XHM3</accession>
<gene>
    <name evidence="1" type="ORF">H1W00_06565</name>
</gene>